<dbReference type="AlphaFoldDB" id="K6Z3Q5"/>
<comment type="similarity">
    <text evidence="1">Belongs to the UPF0502 family.</text>
</comment>
<accession>K6Z3Q5</accession>
<evidence type="ECO:0000256" key="1">
    <source>
        <dbReference type="HAMAP-Rule" id="MF_01584"/>
    </source>
</evidence>
<dbReference type="OrthoDB" id="9784785at2"/>
<protein>
    <submittedName>
        <fullName evidence="2">Uncharacterized protein</fullName>
    </submittedName>
</protein>
<organism evidence="2 3">
    <name type="scientific">Paraglaciecola psychrophila 170</name>
    <dbReference type="NCBI Taxonomy" id="1129794"/>
    <lineage>
        <taxon>Bacteria</taxon>
        <taxon>Pseudomonadati</taxon>
        <taxon>Pseudomonadota</taxon>
        <taxon>Gammaproteobacteria</taxon>
        <taxon>Alteromonadales</taxon>
        <taxon>Alteromonadaceae</taxon>
        <taxon>Paraglaciecola</taxon>
    </lineage>
</organism>
<dbReference type="HOGENOM" id="CLU_057831_2_0_6"/>
<evidence type="ECO:0000313" key="2">
    <source>
        <dbReference type="EMBL" id="AGH43587.1"/>
    </source>
</evidence>
<dbReference type="eggNOG" id="COG3132">
    <property type="taxonomic scope" value="Bacteria"/>
</dbReference>
<dbReference type="STRING" id="1129794.C427_1478"/>
<name>K6Z3Q5_9ALTE</name>
<dbReference type="KEGG" id="gps:C427_1478"/>
<dbReference type="EMBL" id="CP003837">
    <property type="protein sequence ID" value="AGH43587.1"/>
    <property type="molecule type" value="Genomic_DNA"/>
</dbReference>
<dbReference type="RefSeq" id="WP_007642054.1">
    <property type="nucleotide sequence ID" value="NC_020514.1"/>
</dbReference>
<dbReference type="Gene3D" id="1.10.10.10">
    <property type="entry name" value="Winged helix-like DNA-binding domain superfamily/Winged helix DNA-binding domain"/>
    <property type="match status" value="2"/>
</dbReference>
<dbReference type="PANTHER" id="PTHR38768:SF1">
    <property type="entry name" value="UPF0502 PROTEIN YCEH"/>
    <property type="match status" value="1"/>
</dbReference>
<dbReference type="InterPro" id="IPR036388">
    <property type="entry name" value="WH-like_DNA-bd_sf"/>
</dbReference>
<dbReference type="HAMAP" id="MF_01584">
    <property type="entry name" value="UPF0502"/>
    <property type="match status" value="1"/>
</dbReference>
<dbReference type="InterPro" id="IPR007432">
    <property type="entry name" value="DUF480"/>
</dbReference>
<dbReference type="Proteomes" id="UP000011864">
    <property type="component" value="Chromosome"/>
</dbReference>
<dbReference type="Pfam" id="PF04337">
    <property type="entry name" value="DUF480"/>
    <property type="match status" value="1"/>
</dbReference>
<evidence type="ECO:0000313" key="3">
    <source>
        <dbReference type="Proteomes" id="UP000011864"/>
    </source>
</evidence>
<keyword evidence="3" id="KW-1185">Reference proteome</keyword>
<dbReference type="PATRIC" id="fig|1129794.4.peg.1464"/>
<dbReference type="InterPro" id="IPR036390">
    <property type="entry name" value="WH_DNA-bd_sf"/>
</dbReference>
<gene>
    <name evidence="2" type="ORF">C427_1478</name>
</gene>
<dbReference type="PANTHER" id="PTHR38768">
    <property type="entry name" value="UPF0502 PROTEIN YCEH"/>
    <property type="match status" value="1"/>
</dbReference>
<reference evidence="2 3" key="1">
    <citation type="journal article" date="2013" name="Genome Announc.">
        <title>Complete Genome Sequence of Glaciecola psychrophila Strain 170T.</title>
        <authorList>
            <person name="Yin J."/>
            <person name="Chen J."/>
            <person name="Liu G."/>
            <person name="Yu Y."/>
            <person name="Song L."/>
            <person name="Wang X."/>
            <person name="Qu X."/>
        </authorList>
    </citation>
    <scope>NUCLEOTIDE SEQUENCE [LARGE SCALE GENOMIC DNA]</scope>
    <source>
        <strain evidence="2 3">170</strain>
    </source>
</reference>
<sequence length="229" mass="25965">MLIQLSSIQARLIGVLLEKEVTTPEQYPLSLNSLILGCNQKSNRDPVMNLSESEVQNGLDELRDKKLIFEHTGIGSRVVKYKHRFCNTEFSDLKFSRQQLAIVCVMLLRGPQTPGELKSRTNRLAEFDNVDKIEETLNKLHQLNGEKLVVKLEREPGKREARYGHLFSGEDGLQILSQAPSKIANTGHVQNESLIDSHALRRITHLEQQVADLTSQLIELKEMVDILSE</sequence>
<dbReference type="SUPFAM" id="SSF46785">
    <property type="entry name" value="Winged helix' DNA-binding domain"/>
    <property type="match status" value="2"/>
</dbReference>
<proteinExistence type="inferred from homology"/>